<protein>
    <recommendedName>
        <fullName evidence="2">histidine kinase</fullName>
        <ecNumber evidence="2">2.7.13.3</ecNumber>
    </recommendedName>
</protein>
<evidence type="ECO:0000256" key="2">
    <source>
        <dbReference type="ARBA" id="ARBA00012438"/>
    </source>
</evidence>
<keyword evidence="13" id="KW-1185">Reference proteome</keyword>
<dbReference type="Pfam" id="PF05384">
    <property type="entry name" value="DegS"/>
    <property type="match status" value="1"/>
</dbReference>
<dbReference type="Pfam" id="PF07730">
    <property type="entry name" value="HisKA_3"/>
    <property type="match status" value="1"/>
</dbReference>
<dbReference type="Proteomes" id="UP000004067">
    <property type="component" value="Unassembled WGS sequence"/>
</dbReference>
<evidence type="ECO:0000256" key="4">
    <source>
        <dbReference type="ARBA" id="ARBA00022679"/>
    </source>
</evidence>
<dbReference type="PANTHER" id="PTHR24421">
    <property type="entry name" value="NITRATE/NITRITE SENSOR PROTEIN NARX-RELATED"/>
    <property type="match status" value="1"/>
</dbReference>
<evidence type="ECO:0000256" key="7">
    <source>
        <dbReference type="ARBA" id="ARBA00022840"/>
    </source>
</evidence>
<evidence type="ECO:0000256" key="10">
    <source>
        <dbReference type="SAM" id="MobiDB-lite"/>
    </source>
</evidence>
<evidence type="ECO:0000256" key="3">
    <source>
        <dbReference type="ARBA" id="ARBA00022553"/>
    </source>
</evidence>
<dbReference type="Gene3D" id="1.20.5.1930">
    <property type="match status" value="1"/>
</dbReference>
<dbReference type="EC" id="2.7.13.3" evidence="2"/>
<dbReference type="InterPro" id="IPR008595">
    <property type="entry name" value="DegS"/>
</dbReference>
<dbReference type="PANTHER" id="PTHR24421:SF10">
    <property type="entry name" value="NITRATE_NITRITE SENSOR PROTEIN NARQ"/>
    <property type="match status" value="1"/>
</dbReference>
<feature type="domain" description="Histidine kinase/HSP90-like ATPase" evidence="11">
    <location>
        <begin position="312"/>
        <end position="426"/>
    </location>
</feature>
<evidence type="ECO:0000256" key="9">
    <source>
        <dbReference type="SAM" id="Coils"/>
    </source>
</evidence>
<keyword evidence="8" id="KW-0902">Two-component regulatory system</keyword>
<comment type="caution">
    <text evidence="12">The sequence shown here is derived from an EMBL/GenBank/DDBJ whole genome shotgun (WGS) entry which is preliminary data.</text>
</comment>
<gene>
    <name evidence="12" type="primary">degS</name>
    <name evidence="12" type="ORF">HMPREF9081_0833</name>
</gene>
<evidence type="ECO:0000259" key="11">
    <source>
        <dbReference type="SMART" id="SM00387"/>
    </source>
</evidence>
<keyword evidence="9" id="KW-0175">Coiled coil</keyword>
<organism evidence="12 13">
    <name type="scientific">Centipeda periodontii DSM 2778</name>
    <dbReference type="NCBI Taxonomy" id="888060"/>
    <lineage>
        <taxon>Bacteria</taxon>
        <taxon>Bacillati</taxon>
        <taxon>Bacillota</taxon>
        <taxon>Negativicutes</taxon>
        <taxon>Selenomonadales</taxon>
        <taxon>Selenomonadaceae</taxon>
        <taxon>Centipeda</taxon>
    </lineage>
</organism>
<evidence type="ECO:0000313" key="13">
    <source>
        <dbReference type="Proteomes" id="UP000004067"/>
    </source>
</evidence>
<dbReference type="EMBL" id="AFHQ01000025">
    <property type="protein sequence ID" value="EGK60976.1"/>
    <property type="molecule type" value="Genomic_DNA"/>
</dbReference>
<feature type="region of interest" description="Disordered" evidence="10">
    <location>
        <begin position="1"/>
        <end position="26"/>
    </location>
</feature>
<dbReference type="eggNOG" id="COG4585">
    <property type="taxonomic scope" value="Bacteria"/>
</dbReference>
<dbReference type="SMART" id="SM00387">
    <property type="entry name" value="HATPase_c"/>
    <property type="match status" value="1"/>
</dbReference>
<dbReference type="SUPFAM" id="SSF55874">
    <property type="entry name" value="ATPase domain of HSP90 chaperone/DNA topoisomerase II/histidine kinase"/>
    <property type="match status" value="1"/>
</dbReference>
<evidence type="ECO:0000313" key="12">
    <source>
        <dbReference type="EMBL" id="EGK60976.1"/>
    </source>
</evidence>
<dbReference type="CDD" id="cd16917">
    <property type="entry name" value="HATPase_UhpB-NarQ-NarX-like"/>
    <property type="match status" value="1"/>
</dbReference>
<dbReference type="GO" id="GO:0016020">
    <property type="term" value="C:membrane"/>
    <property type="evidence" value="ECO:0007669"/>
    <property type="project" value="InterPro"/>
</dbReference>
<comment type="catalytic activity">
    <reaction evidence="1">
        <text>ATP + protein L-histidine = ADP + protein N-phospho-L-histidine.</text>
        <dbReference type="EC" id="2.7.13.3"/>
    </reaction>
</comment>
<dbReference type="GO" id="GO:0046983">
    <property type="term" value="F:protein dimerization activity"/>
    <property type="evidence" value="ECO:0007669"/>
    <property type="project" value="InterPro"/>
</dbReference>
<dbReference type="GO" id="GO:0005524">
    <property type="term" value="F:ATP binding"/>
    <property type="evidence" value="ECO:0007669"/>
    <property type="project" value="UniProtKB-KW"/>
</dbReference>
<dbReference type="InterPro" id="IPR003594">
    <property type="entry name" value="HATPase_dom"/>
</dbReference>
<evidence type="ECO:0000256" key="8">
    <source>
        <dbReference type="ARBA" id="ARBA00023012"/>
    </source>
</evidence>
<proteinExistence type="predicted"/>
<dbReference type="InterPro" id="IPR036890">
    <property type="entry name" value="HATPase_C_sf"/>
</dbReference>
<keyword evidence="7" id="KW-0067">ATP-binding</keyword>
<keyword evidence="5" id="KW-0547">Nucleotide-binding</keyword>
<name>F5RKP8_9FIRM</name>
<evidence type="ECO:0000256" key="6">
    <source>
        <dbReference type="ARBA" id="ARBA00022777"/>
    </source>
</evidence>
<accession>F5RKP8</accession>
<dbReference type="AlphaFoldDB" id="F5RKP8"/>
<dbReference type="InterPro" id="IPR011712">
    <property type="entry name" value="Sig_transdc_His_kin_sub3_dim/P"/>
</dbReference>
<evidence type="ECO:0000256" key="5">
    <source>
        <dbReference type="ARBA" id="ARBA00022741"/>
    </source>
</evidence>
<dbReference type="Pfam" id="PF02518">
    <property type="entry name" value="HATPase_c"/>
    <property type="match status" value="1"/>
</dbReference>
<dbReference type="HOGENOM" id="CLU_000445_20_0_9"/>
<reference evidence="12 13" key="1">
    <citation type="submission" date="2011-04" db="EMBL/GenBank/DDBJ databases">
        <authorList>
            <person name="Muzny D."/>
            <person name="Qin X."/>
            <person name="Deng J."/>
            <person name="Jiang H."/>
            <person name="Liu Y."/>
            <person name="Qu J."/>
            <person name="Song X.-Z."/>
            <person name="Zhang L."/>
            <person name="Thornton R."/>
            <person name="Coyle M."/>
            <person name="Francisco L."/>
            <person name="Jackson L."/>
            <person name="Javaid M."/>
            <person name="Korchina V."/>
            <person name="Kovar C."/>
            <person name="Mata R."/>
            <person name="Mathew T."/>
            <person name="Ngo R."/>
            <person name="Nguyen L."/>
            <person name="Nguyen N."/>
            <person name="Okwuonu G."/>
            <person name="Ongeri F."/>
            <person name="Pham C."/>
            <person name="Simmons D."/>
            <person name="Wilczek-Boney K."/>
            <person name="Hale W."/>
            <person name="Jakkamsetti A."/>
            <person name="Pham P."/>
            <person name="Ruth R."/>
            <person name="San Lucas F."/>
            <person name="Warren J."/>
            <person name="Zhang J."/>
            <person name="Zhao Z."/>
            <person name="Zhou C."/>
            <person name="Zhu D."/>
            <person name="Lee S."/>
            <person name="Bess C."/>
            <person name="Blankenburg K."/>
            <person name="Forbes L."/>
            <person name="Fu Q."/>
            <person name="Gubbala S."/>
            <person name="Hirani K."/>
            <person name="Jayaseelan J.C."/>
            <person name="Lara F."/>
            <person name="Munidasa M."/>
            <person name="Palculict T."/>
            <person name="Patil S."/>
            <person name="Pu L.-L."/>
            <person name="Saada N."/>
            <person name="Tang L."/>
            <person name="Weissenberger G."/>
            <person name="Zhu Y."/>
            <person name="Hemphill L."/>
            <person name="Shang Y."/>
            <person name="Youmans B."/>
            <person name="Ayvaz T."/>
            <person name="Ross M."/>
            <person name="Santibanez J."/>
            <person name="Aqrawi P."/>
            <person name="Gross S."/>
            <person name="Joshi V."/>
            <person name="Fowler G."/>
            <person name="Nazareth L."/>
            <person name="Reid J."/>
            <person name="Worley K."/>
            <person name="Petrosino J."/>
            <person name="Highlander S."/>
            <person name="Gibbs R."/>
        </authorList>
    </citation>
    <scope>NUCLEOTIDE SEQUENCE [LARGE SCALE GENOMIC DNA]</scope>
    <source>
        <strain evidence="12 13">DSM 2778</strain>
    </source>
</reference>
<feature type="coiled-coil region" evidence="9">
    <location>
        <begin position="60"/>
        <end position="115"/>
    </location>
</feature>
<dbReference type="Gene3D" id="3.30.565.10">
    <property type="entry name" value="Histidine kinase-like ATPase, C-terminal domain"/>
    <property type="match status" value="1"/>
</dbReference>
<keyword evidence="4 12" id="KW-0808">Transferase</keyword>
<dbReference type="STRING" id="888060.HMPREF9081_0833"/>
<evidence type="ECO:0000256" key="1">
    <source>
        <dbReference type="ARBA" id="ARBA00000085"/>
    </source>
</evidence>
<sequence>MNAVRGQEGAMRTSERFRSGSDSMLGEPIIEGFEEGQLRKLLTNTIDTIEDNKTQIFDIYQNTRNEVDDARQRLAELKQRVADTIERVDALAVEEQRAKQKLAQVSQNFAEHTEDEIRKSYETVSIIQINLAIEREKEQSMRVERDKLEIRLRYLHNVVVRAEHMALSIGSVLSYLSTQVSGVLWKIEAVQKDKFVGARIIKATEEERYRISREMHDGPAQDLANVLFTTTITERLMDQDVAEAKKTLVEMREEIRKCLTGVRQIIFDMRPMALDDLGLPQAVEQLIALFGERRKLRGTFSLEGVHYTLPKHVEIAIFRIVQEALNNVVHHAKTDKVRVRMHYTEQALTVLIADDGVGFAPERMSEEPEKTDEDDAFDMETQRRLRGRHFGVIGMEERAKIIGASIQIISEPGKGTKVHLRVENRMVEDA</sequence>
<keyword evidence="6 12" id="KW-0418">Kinase</keyword>
<keyword evidence="3" id="KW-0597">Phosphoprotein</keyword>
<dbReference type="InterPro" id="IPR050482">
    <property type="entry name" value="Sensor_HK_TwoCompSys"/>
</dbReference>
<dbReference type="GO" id="GO:0000155">
    <property type="term" value="F:phosphorelay sensor kinase activity"/>
    <property type="evidence" value="ECO:0007669"/>
    <property type="project" value="InterPro"/>
</dbReference>